<accession>A0A0X3U3Z2</accession>
<name>A0A0X3U3Z2_9RHOB</name>
<proteinExistence type="predicted"/>
<reference evidence="1 2" key="1">
    <citation type="submission" date="2015-12" db="EMBL/GenBank/DDBJ databases">
        <authorList>
            <person name="Shamseldin A."/>
            <person name="Moawad H."/>
            <person name="Abd El-Rahim W.M."/>
            <person name="Sadowsky M.J."/>
        </authorList>
    </citation>
    <scope>NUCLEOTIDE SEQUENCE [LARGE SCALE GENOMIC DNA]</scope>
    <source>
        <strain evidence="1 2">ZGT118</strain>
    </source>
</reference>
<dbReference type="Proteomes" id="UP000053791">
    <property type="component" value="Unassembled WGS sequence"/>
</dbReference>
<evidence type="ECO:0000313" key="2">
    <source>
        <dbReference type="Proteomes" id="UP000053791"/>
    </source>
</evidence>
<dbReference type="EMBL" id="LQBQ01000012">
    <property type="protein sequence ID" value="KUJ80330.1"/>
    <property type="molecule type" value="Genomic_DNA"/>
</dbReference>
<comment type="caution">
    <text evidence="1">The sequence shown here is derived from an EMBL/GenBank/DDBJ whole genome shotgun (WGS) entry which is preliminary data.</text>
</comment>
<keyword evidence="2" id="KW-1185">Reference proteome</keyword>
<dbReference type="Gene3D" id="3.20.20.370">
    <property type="entry name" value="Glycoside hydrolase/deacetylase"/>
    <property type="match status" value="1"/>
</dbReference>
<dbReference type="AlphaFoldDB" id="A0A0X3U3Z2"/>
<gene>
    <name evidence="1" type="ORF">AVO45_04530</name>
</gene>
<evidence type="ECO:0000313" key="1">
    <source>
        <dbReference type="EMBL" id="KUJ80330.1"/>
    </source>
</evidence>
<dbReference type="GO" id="GO:0005975">
    <property type="term" value="P:carbohydrate metabolic process"/>
    <property type="evidence" value="ECO:0007669"/>
    <property type="project" value="InterPro"/>
</dbReference>
<dbReference type="InterPro" id="IPR011330">
    <property type="entry name" value="Glyco_hydro/deAcase_b/a-brl"/>
</dbReference>
<dbReference type="InterPro" id="IPR049591">
    <property type="entry name" value="CE4_u4-like"/>
</dbReference>
<dbReference type="SUPFAM" id="SSF88713">
    <property type="entry name" value="Glycoside hydrolase/deacetylase"/>
    <property type="match status" value="1"/>
</dbReference>
<organism evidence="1 2">
    <name type="scientific">Ruegeria marisrubri</name>
    <dbReference type="NCBI Taxonomy" id="1685379"/>
    <lineage>
        <taxon>Bacteria</taxon>
        <taxon>Pseudomonadati</taxon>
        <taxon>Pseudomonadota</taxon>
        <taxon>Alphaproteobacteria</taxon>
        <taxon>Rhodobacterales</taxon>
        <taxon>Roseobacteraceae</taxon>
        <taxon>Ruegeria</taxon>
    </lineage>
</organism>
<dbReference type="OrthoDB" id="6086702at2"/>
<sequence>MTPDWTPLDHELDLWEKESLTLPLWWRDDDAIAPTPQLDRLSEMSQRLGLPVHLAVIPKLAEEALAEHVRVRPHLLPVVHGWAHENHAPEGEKKSEFRLHRPLEEMLAEAAAGQARLADLFGASLRSVFVPPWNRIAPEMANGLPELGFQVLSTATPRKARLAAPGLEQVNTHIDPIDWRGTRGLLPTGLLIARLVSLLQDRREGRADNTEPLGLLTHHLVHDEQIWNFTEMLVSRLMAGPVRIWTAPQV</sequence>
<dbReference type="CDD" id="cd10928">
    <property type="entry name" value="CE4_u4"/>
    <property type="match status" value="1"/>
</dbReference>
<dbReference type="RefSeq" id="WP_068345473.1">
    <property type="nucleotide sequence ID" value="NZ_LQBQ01000012.1"/>
</dbReference>
<protein>
    <submittedName>
        <fullName evidence="1">Polysaccharide deacetylase</fullName>
    </submittedName>
</protein>
<dbReference type="STRING" id="1685379.AVO45_04530"/>